<organism evidence="1 2">
    <name type="scientific">Ixodes persulcatus</name>
    <name type="common">Taiga tick</name>
    <dbReference type="NCBI Taxonomy" id="34615"/>
    <lineage>
        <taxon>Eukaryota</taxon>
        <taxon>Metazoa</taxon>
        <taxon>Ecdysozoa</taxon>
        <taxon>Arthropoda</taxon>
        <taxon>Chelicerata</taxon>
        <taxon>Arachnida</taxon>
        <taxon>Acari</taxon>
        <taxon>Parasitiformes</taxon>
        <taxon>Ixodida</taxon>
        <taxon>Ixodoidea</taxon>
        <taxon>Ixodidae</taxon>
        <taxon>Ixodinae</taxon>
        <taxon>Ixodes</taxon>
    </lineage>
</organism>
<accession>A0AC60PEZ6</accession>
<dbReference type="EMBL" id="JABSTQ010010721">
    <property type="protein sequence ID" value="KAG0418633.1"/>
    <property type="molecule type" value="Genomic_DNA"/>
</dbReference>
<comment type="caution">
    <text evidence="1">The sequence shown here is derived from an EMBL/GenBank/DDBJ whole genome shotgun (WGS) entry which is preliminary data.</text>
</comment>
<proteinExistence type="predicted"/>
<keyword evidence="2" id="KW-1185">Reference proteome</keyword>
<protein>
    <submittedName>
        <fullName evidence="1">Uncharacterized protein</fullName>
    </submittedName>
</protein>
<sequence>MLVCYRQSKLTHLLKDSLGGSCRTLMIANVSPSSLSYHNTHNTLKYAERAMKIQLQAKKNIVNVRCHLTMYAGLLEDSKKKVDSLTAKLQASETELQAVKEKVARLEAQLSSRPDSLAPAKAEVEAASTGTPEAPSPVRPSRPAGCGKYFVEAAEKVFAARNALVGQLCDCEAGLRLNTEAERADPFLSVERGRRQELLGQKEDLKNRLRRSFEDFEDLARQAKEARCWEAMEPEVSRLERELALSERACWASKYRQLCETQAQHCAHWDTLNSLALPHLRQLYSILEGRNFMCNDLRGTYQGIIKRVKGQCVRWADEQGEREGASLDIRHLLDVPTWHQPESVVATGKDEDCVGYAGDATVVRFPLGSPHPKRSSATPHTPTILNSVDLNATFDSSPDKCSTLESTFVMHGGSKAAPSYTFAPGPSFAPDYRSQRTVSFVQPTVRFPSSSKENALGNAYLPVRGVGRSRSRGHWPTPVHSGRMRKSISTPDMNRALMHVPDWGGAASAARKAEAAAKARGTGAASAATKGFRTPQFRQ</sequence>
<gene>
    <name evidence="1" type="ORF">HPB47_004695</name>
</gene>
<name>A0AC60PEZ6_IXOPE</name>
<reference evidence="1 2" key="1">
    <citation type="journal article" date="2020" name="Cell">
        <title>Large-Scale Comparative Analyses of Tick Genomes Elucidate Their Genetic Diversity and Vector Capacities.</title>
        <authorList>
            <consortium name="Tick Genome and Microbiome Consortium (TIGMIC)"/>
            <person name="Jia N."/>
            <person name="Wang J."/>
            <person name="Shi W."/>
            <person name="Du L."/>
            <person name="Sun Y."/>
            <person name="Zhan W."/>
            <person name="Jiang J.F."/>
            <person name="Wang Q."/>
            <person name="Zhang B."/>
            <person name="Ji P."/>
            <person name="Bell-Sakyi L."/>
            <person name="Cui X.M."/>
            <person name="Yuan T.T."/>
            <person name="Jiang B.G."/>
            <person name="Yang W.F."/>
            <person name="Lam T.T."/>
            <person name="Chang Q.C."/>
            <person name="Ding S.J."/>
            <person name="Wang X.J."/>
            <person name="Zhu J.G."/>
            <person name="Ruan X.D."/>
            <person name="Zhao L."/>
            <person name="Wei J.T."/>
            <person name="Ye R.Z."/>
            <person name="Que T.C."/>
            <person name="Du C.H."/>
            <person name="Zhou Y.H."/>
            <person name="Cheng J.X."/>
            <person name="Dai P.F."/>
            <person name="Guo W.B."/>
            <person name="Han X.H."/>
            <person name="Huang E.J."/>
            <person name="Li L.F."/>
            <person name="Wei W."/>
            <person name="Gao Y.C."/>
            <person name="Liu J.Z."/>
            <person name="Shao H.Z."/>
            <person name="Wang X."/>
            <person name="Wang C.C."/>
            <person name="Yang T.C."/>
            <person name="Huo Q.B."/>
            <person name="Li W."/>
            <person name="Chen H.Y."/>
            <person name="Chen S.E."/>
            <person name="Zhou L.G."/>
            <person name="Ni X.B."/>
            <person name="Tian J.H."/>
            <person name="Sheng Y."/>
            <person name="Liu T."/>
            <person name="Pan Y.S."/>
            <person name="Xia L.Y."/>
            <person name="Li J."/>
            <person name="Zhao F."/>
            <person name="Cao W.C."/>
        </authorList>
    </citation>
    <scope>NUCLEOTIDE SEQUENCE [LARGE SCALE GENOMIC DNA]</scope>
    <source>
        <strain evidence="1">Iper-2018</strain>
    </source>
</reference>
<evidence type="ECO:0000313" key="2">
    <source>
        <dbReference type="Proteomes" id="UP000805193"/>
    </source>
</evidence>
<evidence type="ECO:0000313" key="1">
    <source>
        <dbReference type="EMBL" id="KAG0418633.1"/>
    </source>
</evidence>
<dbReference type="Proteomes" id="UP000805193">
    <property type="component" value="Unassembled WGS sequence"/>
</dbReference>